<name>A0A0F3GHM0_9BACT</name>
<gene>
    <name evidence="2" type="ORF">MBAV_006431</name>
</gene>
<dbReference type="PATRIC" id="fig|29290.4.peg.8504"/>
<evidence type="ECO:0000256" key="1">
    <source>
        <dbReference type="SAM" id="MobiDB-lite"/>
    </source>
</evidence>
<evidence type="ECO:0000313" key="3">
    <source>
        <dbReference type="Proteomes" id="UP000033423"/>
    </source>
</evidence>
<proteinExistence type="predicted"/>
<dbReference type="EMBL" id="LACI01002729">
    <property type="protein sequence ID" value="KJU81376.1"/>
    <property type="molecule type" value="Genomic_DNA"/>
</dbReference>
<dbReference type="Proteomes" id="UP000033423">
    <property type="component" value="Unassembled WGS sequence"/>
</dbReference>
<dbReference type="AlphaFoldDB" id="A0A0F3GHM0"/>
<feature type="region of interest" description="Disordered" evidence="1">
    <location>
        <begin position="724"/>
        <end position="756"/>
    </location>
</feature>
<reference evidence="2 3" key="1">
    <citation type="submission" date="2015-02" db="EMBL/GenBank/DDBJ databases">
        <title>Single-cell genomics of uncultivated deep-branching MTB reveals a conserved set of magnetosome genes.</title>
        <authorList>
            <person name="Kolinko S."/>
            <person name="Richter M."/>
            <person name="Glockner F.O."/>
            <person name="Brachmann A."/>
            <person name="Schuler D."/>
        </authorList>
    </citation>
    <scope>NUCLEOTIDE SEQUENCE [LARGE SCALE GENOMIC DNA]</scope>
    <source>
        <strain evidence="2">TM-1</strain>
    </source>
</reference>
<accession>A0A0F3GHM0</accession>
<sequence>MLGEKSRSGLTMLQAVFYPSKDFDIALPPSTTTLSWLGYFNNLWYYEDVTGNISNLREETVHDNFLNLQTDNIVSFDFVGNQLVVRSWEDTNGDGAGDNQLADKLLDDVEMVWEAGEILFKRTTARKIFVNDNGTAYPKSPISTTCGTNNMVAFSTANKACFGSYLGTDLNNDGSVNTADNTQADRLINYVIGADYPEYRNRTLPLTNPIDASVAGTWKLGDIIYSTPQILKYDNLYSDYSVAYVGANDGMLHAFKVGKLDSTGLSGTNKAQLTVGSKDSIALGEEMWAFIPKNALPYLRFYADPNYCHNYTVDLSPYIYSYGSNRLLIGGMRLGGACGGTSTLKPPTDTCSTPTSPYPSTCVGMSSYFALNVKDPKNPKLLWEFSDPALKFTFSGPAVVNYNNTRFVVFLSGPEDYSGNSSQNLRVFVLKLNADDTINTVYTKDMGVSYANSFGGRLFTKGLDIDEDGNTDFVFFGYSKYINTVATYPQWGGGVVKMYINGTNPSLWAYNDYVTFANPNGFPITSKVAFDKCFDQYYLYFTSGRYFTSNELYNTSAGPVTNKPDILAGVPFTCNYQNICNPAAINMPSITIGSHSTAGSAATSGSVCYNLATSNYANAAWFQALDPITSPYYMERGVTDPVTTGANYVLFVTAQPTSDVCSFSGQSRMWGFNCATGGMINSTACAGKTVNTTLVQGTLLMQLSTAAINQINLKNTFTGGGAVQKTGWSAGMPPPNPPPITPSGTGSKLIHGLDKW</sequence>
<evidence type="ECO:0000313" key="2">
    <source>
        <dbReference type="EMBL" id="KJU81376.1"/>
    </source>
</evidence>
<feature type="compositionally biased region" description="Pro residues" evidence="1">
    <location>
        <begin position="732"/>
        <end position="741"/>
    </location>
</feature>
<keyword evidence="3" id="KW-1185">Reference proteome</keyword>
<comment type="caution">
    <text evidence="2">The sequence shown here is derived from an EMBL/GenBank/DDBJ whole genome shotgun (WGS) entry which is preliminary data.</text>
</comment>
<protein>
    <submittedName>
        <fullName evidence="2">Tfp pilus assembly protein tip-associated adhesin PilY1-like protein</fullName>
    </submittedName>
</protein>
<organism evidence="2 3">
    <name type="scientific">Candidatus Magnetobacterium bavaricum</name>
    <dbReference type="NCBI Taxonomy" id="29290"/>
    <lineage>
        <taxon>Bacteria</taxon>
        <taxon>Pseudomonadati</taxon>
        <taxon>Nitrospirota</taxon>
        <taxon>Thermodesulfovibrionia</taxon>
        <taxon>Thermodesulfovibrionales</taxon>
        <taxon>Candidatus Magnetobacteriaceae</taxon>
        <taxon>Candidatus Magnetobacterium</taxon>
    </lineage>
</organism>